<keyword evidence="4" id="KW-0256">Endoplasmic reticulum</keyword>
<dbReference type="InterPro" id="IPR057434">
    <property type="entry name" value="LMF1/2_N"/>
</dbReference>
<proteinExistence type="inferred from homology"/>
<evidence type="ECO:0000256" key="5">
    <source>
        <dbReference type="ARBA" id="ARBA00022989"/>
    </source>
</evidence>
<feature type="domain" description="Lipase maturation factor 1/2 C-terminal" evidence="9">
    <location>
        <begin position="374"/>
        <end position="508"/>
    </location>
</feature>
<dbReference type="PANTHER" id="PTHR14463:SF10">
    <property type="entry name" value="LIPASE MATURATION FACTOR 1"/>
    <property type="match status" value="1"/>
</dbReference>
<feature type="transmembrane region" description="Helical" evidence="7">
    <location>
        <begin position="266"/>
        <end position="284"/>
    </location>
</feature>
<reference evidence="10 11" key="1">
    <citation type="submission" date="2019-07" db="EMBL/GenBank/DDBJ databases">
        <title>Whole genome shotgun sequence of Brevifollis gellanilyticus NBRC 108608.</title>
        <authorList>
            <person name="Hosoyama A."/>
            <person name="Uohara A."/>
            <person name="Ohji S."/>
            <person name="Ichikawa N."/>
        </authorList>
    </citation>
    <scope>NUCLEOTIDE SEQUENCE [LARGE SCALE GENOMIC DNA]</scope>
    <source>
        <strain evidence="10 11">NBRC 108608</strain>
    </source>
</reference>
<evidence type="ECO:0000256" key="2">
    <source>
        <dbReference type="ARBA" id="ARBA00005512"/>
    </source>
</evidence>
<dbReference type="Pfam" id="PF25179">
    <property type="entry name" value="LMF1_C"/>
    <property type="match status" value="1"/>
</dbReference>
<feature type="transmembrane region" description="Helical" evidence="7">
    <location>
        <begin position="185"/>
        <end position="204"/>
    </location>
</feature>
<dbReference type="GO" id="GO:0051604">
    <property type="term" value="P:protein maturation"/>
    <property type="evidence" value="ECO:0007669"/>
    <property type="project" value="InterPro"/>
</dbReference>
<feature type="transmembrane region" description="Helical" evidence="7">
    <location>
        <begin position="106"/>
        <end position="139"/>
    </location>
</feature>
<comment type="caution">
    <text evidence="10">The sequence shown here is derived from an EMBL/GenBank/DDBJ whole genome shotgun (WGS) entry which is preliminary data.</text>
</comment>
<evidence type="ECO:0000256" key="3">
    <source>
        <dbReference type="ARBA" id="ARBA00022692"/>
    </source>
</evidence>
<protein>
    <submittedName>
        <fullName evidence="10">Membrane protein</fullName>
    </submittedName>
</protein>
<keyword evidence="5 7" id="KW-1133">Transmembrane helix</keyword>
<dbReference type="EMBL" id="BKAG01000009">
    <property type="protein sequence ID" value="GEP42272.1"/>
    <property type="molecule type" value="Genomic_DNA"/>
</dbReference>
<dbReference type="AlphaFoldDB" id="A0A512M6B8"/>
<evidence type="ECO:0000256" key="6">
    <source>
        <dbReference type="ARBA" id="ARBA00023136"/>
    </source>
</evidence>
<sequence>MSEEAIPLTADLAAPVAIESRWRRFESWLERAGENYRLTRFVLLRFTGLVWFAAFLSAAQQFIPLVGHEGLLPADLWITKVAEHFGSPSAAFWEMPSLFWFRCDDAMIMAVTWTGVVISALVMCGFANSLMMLALWALYMSLLPIGQEWFSYGWDIQILETGFLGALLCPILDPRPFPRRAPPVVIIWLYRWLIFRIMLGAGLIKIRGDACWRDLTALYYHYETQPIPNPLSRWLHFAPKWFHQAGVLSNHFVELVVPWFSFYGRWARHIAGVLMIGFMVTLIITGNLSFLNWLTIIPALACLDDSFWRKVLPRRLVAWSDKAVSREGKRRSRTQLAITLLYAGVVLWLSAEPVKNLFFAEQQAMNSSFDKLHLVNTYGAFGSIDRERYELVFEGTTDNVPGMFSEWKEYEFKAKPTDPMRRPVIITPYHYRLDWAAWFPWSRLPGRNQWVPHFLWKLLHNDPGTLSLIERNPFPDEPPRWIRVSVYRYHFAEPGNAEGAWWTRENVGLHIKPLSKDSRQLTEIMQSSGWLRD</sequence>
<gene>
    <name evidence="10" type="ORF">BGE01nite_15630</name>
</gene>
<feature type="transmembrane region" description="Helical" evidence="7">
    <location>
        <begin position="41"/>
        <end position="63"/>
    </location>
</feature>
<keyword evidence="6 7" id="KW-0472">Membrane</keyword>
<dbReference type="RefSeq" id="WP_146849877.1">
    <property type="nucleotide sequence ID" value="NZ_BKAG01000009.1"/>
</dbReference>
<dbReference type="OrthoDB" id="9801773at2"/>
<dbReference type="PANTHER" id="PTHR14463">
    <property type="entry name" value="LIPASE MATURATION FACTOR"/>
    <property type="match status" value="1"/>
</dbReference>
<dbReference type="Proteomes" id="UP000321577">
    <property type="component" value="Unassembled WGS sequence"/>
</dbReference>
<accession>A0A512M6B8</accession>
<organism evidence="10 11">
    <name type="scientific">Brevifollis gellanilyticus</name>
    <dbReference type="NCBI Taxonomy" id="748831"/>
    <lineage>
        <taxon>Bacteria</taxon>
        <taxon>Pseudomonadati</taxon>
        <taxon>Verrucomicrobiota</taxon>
        <taxon>Verrucomicrobiia</taxon>
        <taxon>Verrucomicrobiales</taxon>
        <taxon>Verrucomicrobiaceae</taxon>
    </lineage>
</organism>
<evidence type="ECO:0000256" key="1">
    <source>
        <dbReference type="ARBA" id="ARBA00004477"/>
    </source>
</evidence>
<evidence type="ECO:0000256" key="7">
    <source>
        <dbReference type="SAM" id="Phobius"/>
    </source>
</evidence>
<name>A0A512M6B8_9BACT</name>
<evidence type="ECO:0000259" key="9">
    <source>
        <dbReference type="Pfam" id="PF25179"/>
    </source>
</evidence>
<keyword evidence="3 7" id="KW-0812">Transmembrane</keyword>
<dbReference type="Pfam" id="PF06762">
    <property type="entry name" value="LMF1"/>
    <property type="match status" value="1"/>
</dbReference>
<evidence type="ECO:0000313" key="10">
    <source>
        <dbReference type="EMBL" id="GEP42272.1"/>
    </source>
</evidence>
<comment type="subcellular location">
    <subcellularLocation>
        <location evidence="1">Endoplasmic reticulum membrane</location>
        <topology evidence="1">Multi-pass membrane protein</topology>
    </subcellularLocation>
</comment>
<feature type="domain" description="Lipase maturation factor 1/2 N-terminal" evidence="8">
    <location>
        <begin position="151"/>
        <end position="309"/>
    </location>
</feature>
<keyword evidence="11" id="KW-1185">Reference proteome</keyword>
<evidence type="ECO:0000256" key="4">
    <source>
        <dbReference type="ARBA" id="ARBA00022824"/>
    </source>
</evidence>
<evidence type="ECO:0000259" key="8">
    <source>
        <dbReference type="Pfam" id="PF06762"/>
    </source>
</evidence>
<dbReference type="InterPro" id="IPR009613">
    <property type="entry name" value="LMF"/>
</dbReference>
<evidence type="ECO:0000313" key="11">
    <source>
        <dbReference type="Proteomes" id="UP000321577"/>
    </source>
</evidence>
<comment type="similarity">
    <text evidence="2">Belongs to the lipase maturation factor family.</text>
</comment>
<dbReference type="InterPro" id="IPR057433">
    <property type="entry name" value="LMF1/2_C"/>
</dbReference>